<dbReference type="Proteomes" id="UP000475862">
    <property type="component" value="Unassembled WGS sequence"/>
</dbReference>
<protein>
    <submittedName>
        <fullName evidence="1">Uncharacterized protein</fullName>
    </submittedName>
</protein>
<keyword evidence="2" id="KW-1185">Reference proteome</keyword>
<gene>
    <name evidence="1" type="ORF">AGLY_009369</name>
</gene>
<dbReference type="EMBL" id="VYZN01000037">
    <property type="protein sequence ID" value="KAE9532941.1"/>
    <property type="molecule type" value="Genomic_DNA"/>
</dbReference>
<evidence type="ECO:0000313" key="1">
    <source>
        <dbReference type="EMBL" id="KAE9532941.1"/>
    </source>
</evidence>
<proteinExistence type="predicted"/>
<dbReference type="AlphaFoldDB" id="A0A6G0THV1"/>
<evidence type="ECO:0000313" key="2">
    <source>
        <dbReference type="Proteomes" id="UP000475862"/>
    </source>
</evidence>
<reference evidence="1 2" key="1">
    <citation type="submission" date="2019-08" db="EMBL/GenBank/DDBJ databases">
        <title>The genome of the soybean aphid Biotype 1, its phylome, world population structure and adaptation to the North American continent.</title>
        <authorList>
            <person name="Giordano R."/>
            <person name="Donthu R.K."/>
            <person name="Hernandez A.G."/>
            <person name="Wright C.L."/>
            <person name="Zimin A.V."/>
        </authorList>
    </citation>
    <scope>NUCLEOTIDE SEQUENCE [LARGE SCALE GENOMIC DNA]</scope>
    <source>
        <tissue evidence="1">Whole aphids</tissue>
    </source>
</reference>
<sequence>MDLCLPQLAVMTCGFSCILDISSQTAVKWCFAVVLHVKFTARQLSYILSKTSTLCNRKNRVYNYMMIAMSSLKPRCVQLLERPAHLEIYLYLNALNAEYHNDSDYRLSKQQMKLKSYVIVKELFLLHHEKKYLSQDLFKEEIVTKYKTKCIVQLNLFHDYYIGQYLNDLME</sequence>
<name>A0A6G0THV1_APHGL</name>
<comment type="caution">
    <text evidence="1">The sequence shown here is derived from an EMBL/GenBank/DDBJ whole genome shotgun (WGS) entry which is preliminary data.</text>
</comment>
<organism evidence="1 2">
    <name type="scientific">Aphis glycines</name>
    <name type="common">Soybean aphid</name>
    <dbReference type="NCBI Taxonomy" id="307491"/>
    <lineage>
        <taxon>Eukaryota</taxon>
        <taxon>Metazoa</taxon>
        <taxon>Ecdysozoa</taxon>
        <taxon>Arthropoda</taxon>
        <taxon>Hexapoda</taxon>
        <taxon>Insecta</taxon>
        <taxon>Pterygota</taxon>
        <taxon>Neoptera</taxon>
        <taxon>Paraneoptera</taxon>
        <taxon>Hemiptera</taxon>
        <taxon>Sternorrhyncha</taxon>
        <taxon>Aphidomorpha</taxon>
        <taxon>Aphidoidea</taxon>
        <taxon>Aphididae</taxon>
        <taxon>Aphidini</taxon>
        <taxon>Aphis</taxon>
        <taxon>Aphis</taxon>
    </lineage>
</organism>
<accession>A0A6G0THV1</accession>